<dbReference type="AlphaFoldDB" id="A0A2M7VBZ9"/>
<protein>
    <submittedName>
        <fullName evidence="1">Uncharacterized protein</fullName>
    </submittedName>
</protein>
<dbReference type="EMBL" id="PFPL01000006">
    <property type="protein sequence ID" value="PIZ96827.1"/>
    <property type="molecule type" value="Genomic_DNA"/>
</dbReference>
<accession>A0A2M7VBZ9</accession>
<reference evidence="2" key="1">
    <citation type="submission" date="2017-09" db="EMBL/GenBank/DDBJ databases">
        <title>Depth-based differentiation of microbial function through sediment-hosted aquifers and enrichment of novel symbionts in the deep terrestrial subsurface.</title>
        <authorList>
            <person name="Probst A.J."/>
            <person name="Ladd B."/>
            <person name="Jarett J.K."/>
            <person name="Geller-Mcgrath D.E."/>
            <person name="Sieber C.M.K."/>
            <person name="Emerson J.B."/>
            <person name="Anantharaman K."/>
            <person name="Thomas B.C."/>
            <person name="Malmstrom R."/>
            <person name="Stieglmeier M."/>
            <person name="Klingl A."/>
            <person name="Woyke T."/>
            <person name="Ryan C.M."/>
            <person name="Banfield J.F."/>
        </authorList>
    </citation>
    <scope>NUCLEOTIDE SEQUENCE [LARGE SCALE GENOMIC DNA]</scope>
</reference>
<organism evidence="1 2">
    <name type="scientific">Candidatus Magasanikbacteria bacterium CG_4_10_14_0_2_um_filter_33_14</name>
    <dbReference type="NCBI Taxonomy" id="1974636"/>
    <lineage>
        <taxon>Bacteria</taxon>
        <taxon>Candidatus Magasanikiibacteriota</taxon>
    </lineage>
</organism>
<name>A0A2M7VBZ9_9BACT</name>
<proteinExistence type="predicted"/>
<evidence type="ECO:0000313" key="2">
    <source>
        <dbReference type="Proteomes" id="UP000231453"/>
    </source>
</evidence>
<feature type="non-terminal residue" evidence="1">
    <location>
        <position position="1141"/>
    </location>
</feature>
<sequence>MRFSKGQSILGVIIAMAIFALMASSIAKTSVGNISALNQGGEQSRAEALAIEAVESVRAIKDGAWNDLYSSTTIAFADYDWSFESSNVETIGDYTRTVEFADVCRDGSNVITTCPGTTTDLQAKKVTVTVAWEVRPGLNNSVVKEFYLTNWDSREWTQTDWSSGPGQSILSDLAAFYSADEFVDYSSTPGEIKIMELAGGEGCIAKSWDFDTAEEYTYTSSEISIASSKAYLNYTQSSNIESFGGSIIGSTDNYSNNAYYGSYYRNKLIHISGDIYAMVYNYGYYYYGGGYYGRIYVRTMEISPEGVIVRPNIRTTYIGYYYSYYGYKNLDVKYVGNNMYVVSAERFYYTQSSTRYLSLTTFTVSTDGSTITQKSYNSGVDSPSYDPYLEEISPGYFAVIYRYSTTQGRIRTFSVNSTTGAISYISLYSFDTVAGDYPYIKKTTGNQFLISYRGSGGTLQLKTINISNTGVIDTVNVQSYQLDSYVLYSKIEHVSGNIYAVVYSGPGVTGWVQTVSVDPTTGVISEPANNSLQIDATYLYNLDFAKITGTSYIVAYRGPDNDGFAKLVSINDDGSVGTVSDTYEFYTADVNFPSIVQLGNYYFGVMVNNGIGNTTYQKDLLFTFSAGYGVSYSSGISTIEPTISYTPSGFGSFVGFDEVSTKTNGGEIYYQLSDNNGSDWKYWDGSSWATTTLSTDYNTAEEVGLHISGFSTSTGPVSFKAYFDGDGTQNIELDKITLDCKEEFGYDYNDKTEYTYDKWKVDFRDGIVGVKPALTTSTAVWDFSTYSQYYYNSIYIDVSGGQARLVYLGLTDTITYDYTTSAEYLYDSEKIEFEEDMARLKHIGSPLGLISDSPIEKTILAGIPAYASDIVHVREDIYAYVYNLDNFSSGKRTVRIINKRISSDGVTISNDLGSYTLTVNSTATTEGDDRQEIGIVKLSDGYLALAYSSGSNTYVATVSVDVNGVFSYIASSVIYHYSPSDNAQNFSIAKVENATDIYVVSFDYLYQADTFYLKTIPISSTGVIGTIISSYTVATDNGPPYYSYAYRNPNIMYMSGDVYVLSYDWYSPYSWELGKTILRSFRVDATGNIYSMPSSAGIDSVSSSSLQNRNVSMVKLSDNYLALVYQDKDRNGWLKTYSVSA</sequence>
<comment type="caution">
    <text evidence="1">The sequence shown here is derived from an EMBL/GenBank/DDBJ whole genome shotgun (WGS) entry which is preliminary data.</text>
</comment>
<evidence type="ECO:0000313" key="1">
    <source>
        <dbReference type="EMBL" id="PIZ96827.1"/>
    </source>
</evidence>
<dbReference type="Proteomes" id="UP000231453">
    <property type="component" value="Unassembled WGS sequence"/>
</dbReference>
<gene>
    <name evidence="1" type="ORF">COX80_00295</name>
</gene>